<proteinExistence type="predicted"/>
<name>A0ABP3QA97_9PROT</name>
<accession>A0ABP3QA97</accession>
<dbReference type="InterPro" id="IPR012433">
    <property type="entry name" value="Imm11"/>
</dbReference>
<dbReference type="RefSeq" id="WP_343895432.1">
    <property type="nucleotide sequence ID" value="NZ_BAAAFZ010000028.1"/>
</dbReference>
<dbReference type="Pfam" id="PF07791">
    <property type="entry name" value="Imm11"/>
    <property type="match status" value="1"/>
</dbReference>
<dbReference type="Proteomes" id="UP001501588">
    <property type="component" value="Unassembled WGS sequence"/>
</dbReference>
<evidence type="ECO:0000259" key="1">
    <source>
        <dbReference type="Pfam" id="PF07791"/>
    </source>
</evidence>
<reference evidence="3" key="1">
    <citation type="journal article" date="2019" name="Int. J. Syst. Evol. Microbiol.">
        <title>The Global Catalogue of Microorganisms (GCM) 10K type strain sequencing project: providing services to taxonomists for standard genome sequencing and annotation.</title>
        <authorList>
            <consortium name="The Broad Institute Genomics Platform"/>
            <consortium name="The Broad Institute Genome Sequencing Center for Infectious Disease"/>
            <person name="Wu L."/>
            <person name="Ma J."/>
        </authorList>
    </citation>
    <scope>NUCLEOTIDE SEQUENCE [LARGE SCALE GENOMIC DNA]</scope>
    <source>
        <strain evidence="3">JCM 9933</strain>
    </source>
</reference>
<protein>
    <recommendedName>
        <fullName evidence="1">Immunity MXAN-0049 protein domain-containing protein</fullName>
    </recommendedName>
</protein>
<evidence type="ECO:0000313" key="3">
    <source>
        <dbReference type="Proteomes" id="UP001501588"/>
    </source>
</evidence>
<sequence length="212" mass="23500">MPEPRFYELEAKVMRQWPGVEWVNRVGHGRAPNAPGPDPYGHVGGGRGWDCWPMKGEPTPVFRTRQRHAERLADACYFAGPSWLLASAGLAGLLRGLQRGDVELLPVEVRLGDGTALPVGAFCMVDVTRLVPAYDAGAMGRRIVHEPVGRRYDPDLPARPLLRPDIPDGLNLFRDEVSPVSMYASRAVRDACRAAKYTRSLDFLPAETSQRR</sequence>
<comment type="caution">
    <text evidence="2">The sequence shown here is derived from an EMBL/GenBank/DDBJ whole genome shotgun (WGS) entry which is preliminary data.</text>
</comment>
<dbReference type="EMBL" id="BAAAFZ010000028">
    <property type="protein sequence ID" value="GAA0583902.1"/>
    <property type="molecule type" value="Genomic_DNA"/>
</dbReference>
<feature type="domain" description="Immunity MXAN-0049 protein" evidence="1">
    <location>
        <begin position="59"/>
        <end position="198"/>
    </location>
</feature>
<evidence type="ECO:0000313" key="2">
    <source>
        <dbReference type="EMBL" id="GAA0583902.1"/>
    </source>
</evidence>
<keyword evidence="3" id="KW-1185">Reference proteome</keyword>
<organism evidence="2 3">
    <name type="scientific">Craurococcus roseus</name>
    <dbReference type="NCBI Taxonomy" id="77585"/>
    <lineage>
        <taxon>Bacteria</taxon>
        <taxon>Pseudomonadati</taxon>
        <taxon>Pseudomonadota</taxon>
        <taxon>Alphaproteobacteria</taxon>
        <taxon>Acetobacterales</taxon>
        <taxon>Acetobacteraceae</taxon>
        <taxon>Craurococcus</taxon>
    </lineage>
</organism>
<gene>
    <name evidence="2" type="ORF">GCM10009416_22910</name>
</gene>